<dbReference type="KEGG" id="vg:36843189"/>
<dbReference type="RefSeq" id="YP_009482479.1">
    <property type="nucleotide sequence ID" value="NC_037666.1"/>
</dbReference>
<evidence type="ECO:0000313" key="1">
    <source>
        <dbReference type="EMBL" id="AVK76476.1"/>
    </source>
</evidence>
<proteinExistence type="predicted"/>
<accession>A0A2U7UDG8</accession>
<organism evidence="1">
    <name type="scientific">Pandoravirus neocaledonia</name>
    <dbReference type="NCBI Taxonomy" id="2107708"/>
    <lineage>
        <taxon>Viruses</taxon>
        <taxon>Pandoravirus</taxon>
    </lineage>
</organism>
<dbReference type="GeneID" id="36843189"/>
<sequence>MHAGAATAAVYARNADRSDDGDSDVEAQDTPHVVVGPSRWQSVLRRFTALTLVISCTWCINALLLGEAWPRATTACGDLVWLALWSLWEHRRAPPRPVPISPTLRRRRPASTVRDLSATATCRLA</sequence>
<protein>
    <submittedName>
        <fullName evidence="1">Uncharacterized protein</fullName>
    </submittedName>
</protein>
<gene>
    <name evidence="1" type="ORF">pneo_cds_869</name>
</gene>
<name>A0A2U7UDG8_9VIRU</name>
<reference evidence="1" key="1">
    <citation type="journal article" date="2018" name="Nat. Commun.">
        <title>Diversity and evolution of the emerging Pandoraviridae family.</title>
        <authorList>
            <person name="Legendre M."/>
            <person name="Fabre E."/>
            <person name="Poirot O."/>
            <person name="Jeudy S."/>
            <person name="Lartigue A."/>
            <person name="Alempic J.M."/>
            <person name="Beucher L."/>
            <person name="Philippe N."/>
            <person name="Bertaux L."/>
            <person name="Christo-Foroux E."/>
            <person name="Labadie K."/>
            <person name="Coute Y."/>
            <person name="Abergel C."/>
            <person name="Claverie J.M."/>
        </authorList>
    </citation>
    <scope>NUCLEOTIDE SEQUENCE [LARGE SCALE GENOMIC DNA]</scope>
    <source>
        <strain evidence="1">Neocaledonia</strain>
    </source>
</reference>
<dbReference type="EMBL" id="MG011690">
    <property type="protein sequence ID" value="AVK76476.1"/>
    <property type="molecule type" value="Genomic_DNA"/>
</dbReference>
<dbReference type="Proteomes" id="UP000249287">
    <property type="component" value="Segment"/>
</dbReference>